<evidence type="ECO:0000313" key="1">
    <source>
        <dbReference type="EMBL" id="KAF2618022.1"/>
    </source>
</evidence>
<sequence length="164" mass="18796">MQLRRWNSFYQNLRKSKNATLWMLLHGCNPVDATLWMLLNGCNPVDVGVENGCNEVNVQIPAKYKYVFSQQIMLGQENVTTPVTDRSEYDDRNTDKLSSVITLVPHMHAVRSLRSNRAFVPLGRYVATELFRNIDMTISPCILVYPPMLSPEDRSEPISCFPPF</sequence>
<organism evidence="1 2">
    <name type="scientific">Brassica cretica</name>
    <name type="common">Mustard</name>
    <dbReference type="NCBI Taxonomy" id="69181"/>
    <lineage>
        <taxon>Eukaryota</taxon>
        <taxon>Viridiplantae</taxon>
        <taxon>Streptophyta</taxon>
        <taxon>Embryophyta</taxon>
        <taxon>Tracheophyta</taxon>
        <taxon>Spermatophyta</taxon>
        <taxon>Magnoliopsida</taxon>
        <taxon>eudicotyledons</taxon>
        <taxon>Gunneridae</taxon>
        <taxon>Pentapetalae</taxon>
        <taxon>rosids</taxon>
        <taxon>malvids</taxon>
        <taxon>Brassicales</taxon>
        <taxon>Brassicaceae</taxon>
        <taxon>Brassiceae</taxon>
        <taxon>Brassica</taxon>
    </lineage>
</organism>
<dbReference type="EMBL" id="QGKW02000007">
    <property type="protein sequence ID" value="KAF2618022.1"/>
    <property type="molecule type" value="Genomic_DNA"/>
</dbReference>
<dbReference type="AlphaFoldDB" id="A0A8S9MG61"/>
<gene>
    <name evidence="1" type="ORF">F2Q68_00041198</name>
</gene>
<comment type="caution">
    <text evidence="1">The sequence shown here is derived from an EMBL/GenBank/DDBJ whole genome shotgun (WGS) entry which is preliminary data.</text>
</comment>
<evidence type="ECO:0000313" key="2">
    <source>
        <dbReference type="Proteomes" id="UP000712281"/>
    </source>
</evidence>
<name>A0A8S9MG61_BRACR</name>
<proteinExistence type="predicted"/>
<accession>A0A8S9MG61</accession>
<dbReference type="Proteomes" id="UP000712281">
    <property type="component" value="Unassembled WGS sequence"/>
</dbReference>
<protein>
    <submittedName>
        <fullName evidence="1">Uncharacterized protein</fullName>
    </submittedName>
</protein>
<reference evidence="1" key="1">
    <citation type="submission" date="2019-12" db="EMBL/GenBank/DDBJ databases">
        <title>Genome sequencing and annotation of Brassica cretica.</title>
        <authorList>
            <person name="Studholme D.J."/>
            <person name="Sarris P.F."/>
        </authorList>
    </citation>
    <scope>NUCLEOTIDE SEQUENCE</scope>
    <source>
        <strain evidence="1">PFS-001/15</strain>
        <tissue evidence="1">Leaf</tissue>
    </source>
</reference>